<dbReference type="Gramene" id="CDY69379">
    <property type="protein sequence ID" value="CDY69379"/>
    <property type="gene ID" value="GSBRNA2T00087337001"/>
</dbReference>
<evidence type="ECO:0000256" key="3">
    <source>
        <dbReference type="ARBA" id="ARBA00023180"/>
    </source>
</evidence>
<dbReference type="Pfam" id="PF04043">
    <property type="entry name" value="PMEI"/>
    <property type="match status" value="1"/>
</dbReference>
<evidence type="ECO:0000256" key="4">
    <source>
        <dbReference type="ARBA" id="ARBA00038471"/>
    </source>
</evidence>
<dbReference type="SMR" id="A0A078JRF7"/>
<sequence>MAKATSPIFLLLLLVILSSTLLSVKPNTTTIETTCKTTNYYRLCVSALKSDPRSPTADTKGLATIMVGFGMKSATATATYIAGNHTAAAANDTVLRKVLKDCSDKYALAADSLRLTVQDLDDEAYDYAYMHVLAAQDYPNVCRNIFRRAKGLVYPTEIRRREVSLRRICGVVSGILDRLAE</sequence>
<name>A0A078JRF7_BRANA</name>
<dbReference type="InterPro" id="IPR006501">
    <property type="entry name" value="Pectinesterase_inhib_dom"/>
</dbReference>
<dbReference type="OrthoDB" id="773291at2759"/>
<dbReference type="GO" id="GO:0048281">
    <property type="term" value="P:inflorescence morphogenesis"/>
    <property type="evidence" value="ECO:0000318"/>
    <property type="project" value="GO_Central"/>
</dbReference>
<feature type="domain" description="Pectinesterase inhibitor" evidence="6">
    <location>
        <begin position="26"/>
        <end position="175"/>
    </location>
</feature>
<dbReference type="AlphaFoldDB" id="A0A078JRF7"/>
<keyword evidence="2" id="KW-1015">Disulfide bond</keyword>
<dbReference type="CDD" id="cd14859">
    <property type="entry name" value="PMEI_like"/>
    <property type="match status" value="1"/>
</dbReference>
<feature type="chain" id="PRO_5001739840" evidence="5">
    <location>
        <begin position="24"/>
        <end position="181"/>
    </location>
</feature>
<dbReference type="SMART" id="SM00856">
    <property type="entry name" value="PMEI"/>
    <property type="match status" value="1"/>
</dbReference>
<evidence type="ECO:0000256" key="2">
    <source>
        <dbReference type="ARBA" id="ARBA00023157"/>
    </source>
</evidence>
<organism evidence="7 8">
    <name type="scientific">Brassica napus</name>
    <name type="common">Rape</name>
    <dbReference type="NCBI Taxonomy" id="3708"/>
    <lineage>
        <taxon>Eukaryota</taxon>
        <taxon>Viridiplantae</taxon>
        <taxon>Streptophyta</taxon>
        <taxon>Embryophyta</taxon>
        <taxon>Tracheophyta</taxon>
        <taxon>Spermatophyta</taxon>
        <taxon>Magnoliopsida</taxon>
        <taxon>eudicotyledons</taxon>
        <taxon>Gunneridae</taxon>
        <taxon>Pentapetalae</taxon>
        <taxon>rosids</taxon>
        <taxon>malvids</taxon>
        <taxon>Brassicales</taxon>
        <taxon>Brassicaceae</taxon>
        <taxon>Brassiceae</taxon>
        <taxon>Brassica</taxon>
    </lineage>
</organism>
<dbReference type="GO" id="GO:0004857">
    <property type="term" value="F:enzyme inhibitor activity"/>
    <property type="evidence" value="ECO:0000318"/>
    <property type="project" value="GO_Central"/>
</dbReference>
<dbReference type="STRING" id="3708.A0A078JRF7"/>
<dbReference type="SUPFAM" id="SSF101148">
    <property type="entry name" value="Plant invertase/pectin methylesterase inhibitor"/>
    <property type="match status" value="1"/>
</dbReference>
<dbReference type="EMBL" id="LK039280">
    <property type="protein sequence ID" value="CDY69379.1"/>
    <property type="molecule type" value="Genomic_DNA"/>
</dbReference>
<evidence type="ECO:0000256" key="1">
    <source>
        <dbReference type="ARBA" id="ARBA00022729"/>
    </source>
</evidence>
<evidence type="ECO:0000256" key="5">
    <source>
        <dbReference type="SAM" id="SignalP"/>
    </source>
</evidence>
<comment type="similarity">
    <text evidence="4">Belongs to the PMEI family.</text>
</comment>
<keyword evidence="8" id="KW-1185">Reference proteome</keyword>
<accession>A0A078JRF7</accession>
<keyword evidence="3" id="KW-0325">Glycoprotein</keyword>
<evidence type="ECO:0000313" key="8">
    <source>
        <dbReference type="Proteomes" id="UP000028999"/>
    </source>
</evidence>
<dbReference type="GO" id="GO:0009505">
    <property type="term" value="C:plant-type cell wall"/>
    <property type="evidence" value="ECO:0000318"/>
    <property type="project" value="GO_Central"/>
</dbReference>
<dbReference type="PANTHER" id="PTHR35357:SF8">
    <property type="entry name" value="OS01G0111000 PROTEIN"/>
    <property type="match status" value="1"/>
</dbReference>
<dbReference type="FunFam" id="1.20.140.40:FF:000011">
    <property type="entry name" value="Cell wall / vacuolar inhibitor of fructosidase 2"/>
    <property type="match status" value="1"/>
</dbReference>
<proteinExistence type="inferred from homology"/>
<protein>
    <submittedName>
        <fullName evidence="7">BnaAnng30240D protein</fullName>
    </submittedName>
</protein>
<dbReference type="KEGG" id="bna:106348032"/>
<dbReference type="InterPro" id="IPR035513">
    <property type="entry name" value="Invertase/methylesterase_inhib"/>
</dbReference>
<keyword evidence="1 5" id="KW-0732">Signal</keyword>
<reference evidence="7 8" key="1">
    <citation type="journal article" date="2014" name="Science">
        <title>Plant genetics. Early allopolyploid evolution in the post-Neolithic Brassica napus oilseed genome.</title>
        <authorList>
            <person name="Chalhoub B."/>
            <person name="Denoeud F."/>
            <person name="Liu S."/>
            <person name="Parkin I.A."/>
            <person name="Tang H."/>
            <person name="Wang X."/>
            <person name="Chiquet J."/>
            <person name="Belcram H."/>
            <person name="Tong C."/>
            <person name="Samans B."/>
            <person name="Correa M."/>
            <person name="Da Silva C."/>
            <person name="Just J."/>
            <person name="Falentin C."/>
            <person name="Koh C.S."/>
            <person name="Le Clainche I."/>
            <person name="Bernard M."/>
            <person name="Bento P."/>
            <person name="Noel B."/>
            <person name="Labadie K."/>
            <person name="Alberti A."/>
            <person name="Charles M."/>
            <person name="Arnaud D."/>
            <person name="Guo H."/>
            <person name="Daviaud C."/>
            <person name="Alamery S."/>
            <person name="Jabbari K."/>
            <person name="Zhao M."/>
            <person name="Edger P.P."/>
            <person name="Chelaifa H."/>
            <person name="Tack D."/>
            <person name="Lassalle G."/>
            <person name="Mestiri I."/>
            <person name="Schnel N."/>
            <person name="Le Paslier M.C."/>
            <person name="Fan G."/>
            <person name="Renault V."/>
            <person name="Bayer P.E."/>
            <person name="Golicz A.A."/>
            <person name="Manoli S."/>
            <person name="Lee T.H."/>
            <person name="Thi V.H."/>
            <person name="Chalabi S."/>
            <person name="Hu Q."/>
            <person name="Fan C."/>
            <person name="Tollenaere R."/>
            <person name="Lu Y."/>
            <person name="Battail C."/>
            <person name="Shen J."/>
            <person name="Sidebottom C.H."/>
            <person name="Wang X."/>
            <person name="Canaguier A."/>
            <person name="Chauveau A."/>
            <person name="Berard A."/>
            <person name="Deniot G."/>
            <person name="Guan M."/>
            <person name="Liu Z."/>
            <person name="Sun F."/>
            <person name="Lim Y.P."/>
            <person name="Lyons E."/>
            <person name="Town C.D."/>
            <person name="Bancroft I."/>
            <person name="Wang X."/>
            <person name="Meng J."/>
            <person name="Ma J."/>
            <person name="Pires J.C."/>
            <person name="King G.J."/>
            <person name="Brunel D."/>
            <person name="Delourme R."/>
            <person name="Renard M."/>
            <person name="Aury J.M."/>
            <person name="Adams K.L."/>
            <person name="Batley J."/>
            <person name="Snowdon R.J."/>
            <person name="Tost J."/>
            <person name="Edwards D."/>
            <person name="Zhou Y."/>
            <person name="Hua W."/>
            <person name="Sharpe A.G."/>
            <person name="Paterson A.H."/>
            <person name="Guan C."/>
            <person name="Wincker P."/>
        </authorList>
    </citation>
    <scope>NUCLEOTIDE SEQUENCE [LARGE SCALE GENOMIC DNA]</scope>
    <source>
        <strain evidence="8">cv. Darmor-bzh</strain>
    </source>
</reference>
<dbReference type="GO" id="GO:0009827">
    <property type="term" value="P:plant-type cell wall modification"/>
    <property type="evidence" value="ECO:0000318"/>
    <property type="project" value="GO_Central"/>
</dbReference>
<evidence type="ECO:0000313" key="7">
    <source>
        <dbReference type="EMBL" id="CDY69379.1"/>
    </source>
</evidence>
<dbReference type="PaxDb" id="3708-A0A078JRF7"/>
<evidence type="ECO:0000259" key="6">
    <source>
        <dbReference type="SMART" id="SM00856"/>
    </source>
</evidence>
<dbReference type="NCBIfam" id="TIGR01614">
    <property type="entry name" value="PME_inhib"/>
    <property type="match status" value="1"/>
</dbReference>
<dbReference type="PANTHER" id="PTHR35357">
    <property type="entry name" value="OS02G0537100 PROTEIN"/>
    <property type="match status" value="1"/>
</dbReference>
<dbReference type="Gene3D" id="1.20.140.40">
    <property type="entry name" value="Invertase/pectin methylesterase inhibitor family protein"/>
    <property type="match status" value="1"/>
</dbReference>
<dbReference type="OMA" id="GFGMKSA"/>
<dbReference type="Proteomes" id="UP000028999">
    <property type="component" value="Unassembled WGS sequence"/>
</dbReference>
<gene>
    <name evidence="7" type="primary">BnaAnng30240D</name>
    <name evidence="7" type="ORF">GSBRNA2T00087337001</name>
</gene>
<feature type="signal peptide" evidence="5">
    <location>
        <begin position="1"/>
        <end position="23"/>
    </location>
</feature>